<dbReference type="InterPro" id="IPR036377">
    <property type="entry name" value="Gp120_core_sf"/>
</dbReference>
<dbReference type="FunFam" id="1.10.287.210:FF:000001">
    <property type="entry name" value="Envelope glycoprotein gp160"/>
    <property type="match status" value="1"/>
</dbReference>
<dbReference type="GO" id="GO:0005198">
    <property type="term" value="F:structural molecule activity"/>
    <property type="evidence" value="ECO:0007669"/>
    <property type="project" value="UniProtKB-UniRule"/>
</dbReference>
<evidence type="ECO:0000256" key="27">
    <source>
        <dbReference type="ARBA" id="ARBA00023157"/>
    </source>
</evidence>
<dbReference type="FunFam" id="2.170.40.20:FF:000003">
    <property type="entry name" value="Envelope glycoprotein gp160"/>
    <property type="match status" value="1"/>
</dbReference>
<evidence type="ECO:0000256" key="14">
    <source>
        <dbReference type="ARBA" id="ARBA00022692"/>
    </source>
</evidence>
<keyword evidence="27 32" id="KW-1015">Disulfide bond</keyword>
<dbReference type="GO" id="GO:0016020">
    <property type="term" value="C:membrane"/>
    <property type="evidence" value="ECO:0007669"/>
    <property type="project" value="UniProtKB-UniRule"/>
</dbReference>
<dbReference type="GO" id="GO:0075512">
    <property type="term" value="P:clathrin-dependent endocytosis of virus by host cell"/>
    <property type="evidence" value="ECO:0007669"/>
    <property type="project" value="UniProtKB-UniRule"/>
</dbReference>
<feature type="region of interest" description="Fusion peptide" evidence="32">
    <location>
        <begin position="503"/>
        <end position="523"/>
    </location>
</feature>
<evidence type="ECO:0000256" key="18">
    <source>
        <dbReference type="ARBA" id="ARBA00022844"/>
    </source>
</evidence>
<comment type="function">
    <text evidence="32">Envelope glycoprotein gp160: Oligomerizes in the host endoplasmic reticulum into predominantly trimers. In a second time, gp160 transits in the host Golgi, where glycosylation is completed. The precursor is then proteolytically cleaved in the trans-Golgi and thereby activated by cellular furin or furin-like proteases to produce gp120 and gp41.</text>
</comment>
<keyword evidence="9 32" id="KW-1032">Host cell membrane</keyword>
<evidence type="ECO:0000256" key="10">
    <source>
        <dbReference type="ARBA" id="ARBA00022570"/>
    </source>
</evidence>
<evidence type="ECO:0000256" key="8">
    <source>
        <dbReference type="ARBA" id="ARBA00022510"/>
    </source>
</evidence>
<keyword evidence="19 32" id="KW-1043">Host membrane</keyword>
<evidence type="ECO:0000256" key="20">
    <source>
        <dbReference type="ARBA" id="ARBA00022879"/>
    </source>
</evidence>
<dbReference type="InterPro" id="IPR000328">
    <property type="entry name" value="GP41-like"/>
</dbReference>
<comment type="subcellular location">
    <molecule>Surface protein gp120</molecule>
    <subcellularLocation>
        <location evidence="32">Virion membrane</location>
        <topology evidence="32">Peripheral membrane protein</topology>
    </subcellularLocation>
    <subcellularLocation>
        <location evidence="32">Host cell membrane</location>
        <topology evidence="32">Peripheral membrane protein</topology>
    </subcellularLocation>
    <subcellularLocation>
        <location evidence="32">Host endosome membrane</location>
        <topology evidence="32">Single-pass type I membrane protein</topology>
    </subcellularLocation>
    <text evidence="32">The surface protein is not anchored to the viral envelope, but associates with the extravirion surface through its binding to TM. It is probably concentrated at the site of budding and incorporated into the virions possibly by contacts between the cytoplasmic tail of Env and the N-terminus of Gag.</text>
</comment>
<comment type="domain">
    <text evidence="32">The membrane proximal external region (MPER) present in gp41 is a tryptophan-rich region recognized by the antibodies 2F5, Z13, and 4E10. MPER seems to play a role in fusion.</text>
</comment>
<proteinExistence type="inferred from homology"/>
<feature type="transmembrane region" description="Helical" evidence="33">
    <location>
        <begin position="12"/>
        <end position="29"/>
    </location>
</feature>
<comment type="function">
    <text evidence="32">Transmembrane protein gp41: Acts as a class I viral fusion protein. Under the current model, the protein has at least 3 conformational states: pre-fusion native state, pre-hairpin intermediate state, and post-fusion hairpin state. During fusion of viral and target intracellular membranes, the coiled coil regions (heptad repeats) assume a trimer-of-hairpins structure, positioning the fusion peptide in close proximity to the C-terminal region of the ectodomain. The formation of this structure appears to drive apposition and subsequent fusion of viral and target cell membranes. Complete fusion occurs in host cell endosomes and is dynamin-dependent, however some lipid transfer might occur at the plasma membrane. The virus undergoes clathrin-dependent internalization long before endosomal fusion, thus minimizing the surface exposure of conserved viral epitopes during fusion and reducing the efficacy of inhibitors targeting these epitopes. Membranes fusion leads to delivery of the nucleocapsid into the cytoplasm.</text>
</comment>
<sequence length="854" mass="96612">MRVRGIQRNYPRWWIWGILGFWMVLICRMEENLWVTVYYGVPVWTDAKTTLFCASDAKAFEREVHNVWATHACVPTDPNPQELFLENVTESFNMWKNDMVDQMHEDIISIWDQSLKPCVKLTPLCVTLNCTNANVNVTNSTDSMEGEIKNMKEEIKNCSFNVTTEIRDKKKQAYALFYRPDLVAINENNPSNSSGDYILINCNTSTITQACPKASFDPIPIHYCAPAGFAILKCNNETFNGTGPCNNVSTVQCTHGIKPVVSTQLLLNGSLEKEIVISFESLTDNAKTIIVHFNESVNIVCTRPNNNTRQSIGFGPGQAFYATGDIIGDIRQAHCNISGSAWNRTLERVKKKLQEHFPNKTIKFDNSSGGDLEITTHSFNCRGEFFYCNTTQLFNGSISNNITNATITIPCRIKQIINMWQEVGRAMYAPPIEGNITCNSSITGLLLVHDGDNNTIETFRPGGGNMKDNWRSELYKYKVVAIKPLGVAPTKAKRRVVEREKRAVGIGAMFLGFLGAAGSTMGAASITLTVQARQLLSGIVQQQSNLLRAIEAQQHLLQLTVWGIKQLQTRVLAIERYLKDQQLLGLWGCSGKLICTTNVPWNSSWSDKNQDEIWHNMTWMLWDKEVSNYTDTIYRLLEASQTQQEENEKDLLALDSWNNLWSWFGITNWLWYIKIFIMIVGGLIGLRIIFSVLSIVNRVRQGYSPLSFQTLYPNPRGLDRLGRIEEEGGEQDKERSVRLATGFLALAWEDLRSLCLFSYHQLRNCILIVTRAVELLGRSLLKGLQTGWEALKYLGNIVQYWGLELKKAAISLFDTTAITVAEGTDRIIELLRGICRAIRNIPRRIRQGFEAALL</sequence>
<evidence type="ECO:0000256" key="9">
    <source>
        <dbReference type="ARBA" id="ARBA00022511"/>
    </source>
</evidence>
<comment type="miscellaneous">
    <text evidence="32">Inhibitors targeting HIV-1 viral envelope proteins are used as antiretroviral drugs. Attachment of virions to the cell surface via non-specific interactions and CD4 binding can be blocked by inhibitors that include cyanovirin-N, cyclotriazadisulfonamide analogs, PRO 2000, TNX 355 and PRO 542. In addition, BMS 806 can block CD4-induced conformational changes. Env interactions with the coreceptor molecules can be targeted by CCR5 antagonists including SCH-D, maraviroc (UK 427857) and aplaviroc (GW 873140), and the CXCR4 antagonist AMD 070. Fusion of viral and cellular membranes can be inhibited by peptides such as enfuvirtide and tifuvirtide (T 1249). Resistance to inhibitors associated with mutations in Env are observed. Most of the time, single mutations confer only a modest reduction in drug susceptibility. Combination of several mutations is usually required to develop a high-level drug resistance.</text>
</comment>
<dbReference type="InterPro" id="IPR037527">
    <property type="entry name" value="Gp160"/>
</dbReference>
<feature type="short sequence motif" description="YXXL motif; contains endocytosis signal" evidence="32">
    <location>
        <begin position="703"/>
        <end position="706"/>
    </location>
</feature>
<feature type="domain" description="Retroviral envelope protein GP41-like" evidence="35">
    <location>
        <begin position="521"/>
        <end position="711"/>
    </location>
</feature>
<evidence type="ECO:0000256" key="7">
    <source>
        <dbReference type="ARBA" id="ARBA00022506"/>
    </source>
</evidence>
<dbReference type="CDD" id="cd09909">
    <property type="entry name" value="HIV-1-like_HR1-HR2"/>
    <property type="match status" value="1"/>
</dbReference>
<feature type="disulfide bond" evidence="32">
    <location>
        <begin position="224"/>
        <end position="253"/>
    </location>
</feature>
<feature type="disulfide bond" evidence="32">
    <location>
        <begin position="589"/>
        <end position="595"/>
    </location>
</feature>
<evidence type="ECO:0000256" key="28">
    <source>
        <dbReference type="ARBA" id="ARBA00023180"/>
    </source>
</evidence>
<evidence type="ECO:0000259" key="34">
    <source>
        <dbReference type="Pfam" id="PF00516"/>
    </source>
</evidence>
<comment type="domain">
    <text evidence="32">The CD4-binding region is targeted by the antibody b12.</text>
</comment>
<keyword evidence="30 32" id="KW-0449">Lipoprotein</keyword>
<dbReference type="FunFam" id="2.170.40.20:FF:000004">
    <property type="entry name" value="Envelope glycoprotein gp160"/>
    <property type="match status" value="1"/>
</dbReference>
<comment type="domain">
    <text evidence="32 33">The 17 amino acids long immunosuppressive region is present in many retroviral envelope proteins. Synthetic peptides derived from this relatively conserved sequence inhibit immune function in vitro and in vivo.</text>
</comment>
<feature type="region of interest" description="MPER; binding to GalCer" evidence="32">
    <location>
        <begin position="653"/>
        <end position="674"/>
    </location>
</feature>
<comment type="subunit">
    <text evidence="32">The mature envelope protein (Env) consists of a homotrimer of non-covalently associated gp120-gp41 heterodimers. The resulting complex protrudes from the virus surface as a spike. There seems to be as few as 10 spikes on the average virion. Surface protein gp120 interacts with host CD4, CCR5 and CXCR4. Gp120 also interacts with the C-type lectins CD209/DC-SIGN and CLEC4M/DC-SIGNR (collectively referred to as DC-SIGN(R)). Gp120 and gp41 interact with GalCer. Gp120 interacts with host ITGA4/ITGB7 complex; on CD4+ T-cells, this interaction results in rapid activation of integrin ITGAL/LFA-1, which facilitates efficient cell-to-cell spreading of HIV-1. Gp120 interacts with cell-associated heparan sulfate; this interaction increases virus infectivity on permissive cells and may be involved in infection of CD4- cells.</text>
</comment>
<evidence type="ECO:0000256" key="22">
    <source>
        <dbReference type="ARBA" id="ARBA00022989"/>
    </source>
</evidence>
<evidence type="ECO:0000256" key="17">
    <source>
        <dbReference type="ARBA" id="ARBA00022804"/>
    </source>
</evidence>
<comment type="PTM">
    <text evidence="32">Specific enzymatic cleavages in vivo yield mature proteins. Envelope glycoproteins are synthesized as a inactive precursor that is heavily N-glycosylated and processed likely by host cell furin in the Golgi to yield the mature SU and TM proteins. The cleavage site between SU and TM requires the minimal sequence [KR]-X-[KR]-R. About 2 of the 9 disulfide bonds of gp41 are reduced by P4HB/PDI, following binding to CD4 receptor.</text>
</comment>
<feature type="domain" description="Human immunodeficiency virus 1 envelope glycoprotein Gp120" evidence="34">
    <location>
        <begin position="33"/>
        <end position="502"/>
    </location>
</feature>
<dbReference type="HAMAP" id="MF_04083">
    <property type="entry name" value="HIV_ENV"/>
    <property type="match status" value="1"/>
</dbReference>
<dbReference type="GO" id="GO:1903908">
    <property type="term" value="P:positive regulation of plasma membrane raft polarization"/>
    <property type="evidence" value="ECO:0007669"/>
    <property type="project" value="UniProtKB-UniRule"/>
</dbReference>
<feature type="short sequence motif" description="Di-leucine internalization motif" evidence="32">
    <location>
        <begin position="853"/>
        <end position="854"/>
    </location>
</feature>
<comment type="domain">
    <text evidence="32">The YXXL motif is involved in determining the exact site of viral release at the surface of infected mononuclear cells and promotes endocytosis. YXXL and di-leucine endocytosis motifs interact directly or indirectly with the clathrin adapter complexes, opperate independently, and their activities are not additive.</text>
</comment>
<evidence type="ECO:0000256" key="31">
    <source>
        <dbReference type="ARBA" id="ARBA00023296"/>
    </source>
</evidence>
<feature type="topological domain" description="Cytoplasmic" evidence="32">
    <location>
        <begin position="697"/>
        <end position="854"/>
    </location>
</feature>
<keyword evidence="7 32" id="KW-1168">Fusion of virus membrane with host membrane</keyword>
<feature type="coiled-coil region" evidence="32">
    <location>
        <begin position="624"/>
        <end position="658"/>
    </location>
</feature>
<evidence type="ECO:0000256" key="3">
    <source>
        <dbReference type="ARBA" id="ARBA00004505"/>
    </source>
</evidence>
<dbReference type="GO" id="GO:1903911">
    <property type="term" value="P:positive regulation of receptor clustering"/>
    <property type="evidence" value="ECO:0007669"/>
    <property type="project" value="UniProtKB-UniRule"/>
</dbReference>
<comment type="similarity">
    <text evidence="32">Belongs to the HIV-1 env protein family.</text>
</comment>
<feature type="transmembrane region" description="Helical" evidence="33">
    <location>
        <begin position="669"/>
        <end position="690"/>
    </location>
</feature>
<keyword evidence="23 32" id="KW-1039">Host endosome</keyword>
<evidence type="ECO:0000256" key="12">
    <source>
        <dbReference type="ARBA" id="ARBA00022595"/>
    </source>
</evidence>
<feature type="site" description="Cleavage; by host furin" evidence="32">
    <location>
        <begin position="502"/>
        <end position="503"/>
    </location>
</feature>
<keyword evidence="21 32" id="KW-1164">Virus endocytosis by host</keyword>
<evidence type="ECO:0000256" key="4">
    <source>
        <dbReference type="ARBA" id="ARBA00004563"/>
    </source>
</evidence>
<dbReference type="GO" id="GO:0052031">
    <property type="term" value="P:symbiont-mediated perturbation of host defense response"/>
    <property type="evidence" value="ECO:0007669"/>
    <property type="project" value="UniProtKB-UniRule"/>
</dbReference>
<dbReference type="InterPro" id="IPR000777">
    <property type="entry name" value="HIV1_Gp120"/>
</dbReference>
<feature type="disulfide bond" evidence="32">
    <location>
        <begin position="234"/>
        <end position="245"/>
    </location>
</feature>
<evidence type="ECO:0000256" key="2">
    <source>
        <dbReference type="ARBA" id="ARBA00004433"/>
    </source>
</evidence>
<protein>
    <recommendedName>
        <fullName evidence="32">Envelope glycoprotein gp160</fullName>
    </recommendedName>
    <alternativeName>
        <fullName evidence="32">Env polyprotein</fullName>
    </alternativeName>
    <component>
        <recommendedName>
            <fullName evidence="32">Surface protein gp120</fullName>
            <shortName evidence="32">SU</shortName>
        </recommendedName>
        <alternativeName>
            <fullName evidence="32">Glycoprotein 120</fullName>
            <shortName evidence="32">gp120</shortName>
        </alternativeName>
    </component>
    <component>
        <recommendedName>
            <fullName evidence="32">Transmembrane protein gp41</fullName>
            <shortName evidence="32">TM</shortName>
        </recommendedName>
        <alternativeName>
            <fullName evidence="32">Glycoprotein 41</fullName>
            <shortName evidence="32">gp41</shortName>
        </alternativeName>
    </component>
</protein>
<keyword evidence="22 32" id="KW-1133">Transmembrane helix</keyword>
<evidence type="ECO:0000259" key="35">
    <source>
        <dbReference type="Pfam" id="PF00517"/>
    </source>
</evidence>
<dbReference type="GO" id="GO:0019031">
    <property type="term" value="C:viral envelope"/>
    <property type="evidence" value="ECO:0007669"/>
    <property type="project" value="UniProtKB-KW"/>
</dbReference>
<feature type="lipid moiety-binding region" description="S-palmitoyl cysteine; by host" evidence="32">
    <location>
        <position position="835"/>
    </location>
</feature>
<dbReference type="GO" id="GO:0019082">
    <property type="term" value="P:viral protein processing"/>
    <property type="evidence" value="ECO:0007669"/>
    <property type="project" value="UniProtKB-UniRule"/>
</dbReference>
<evidence type="ECO:0000256" key="29">
    <source>
        <dbReference type="ARBA" id="ARBA00023280"/>
    </source>
</evidence>
<keyword evidence="16 32" id="KW-0732">Signal</keyword>
<dbReference type="Pfam" id="PF00516">
    <property type="entry name" value="GP120"/>
    <property type="match status" value="1"/>
</dbReference>
<keyword evidence="14 32" id="KW-0812">Transmembrane</keyword>
<keyword evidence="8 32" id="KW-1170">Fusion of virus membrane with host endosomal membrane</keyword>
<evidence type="ECO:0000256" key="30">
    <source>
        <dbReference type="ARBA" id="ARBA00023288"/>
    </source>
</evidence>
<keyword evidence="18 32" id="KW-0946">Virion</keyword>
<organism evidence="36">
    <name type="scientific">Human immunodeficiency virus type 1</name>
    <name type="common">HIV-1</name>
    <dbReference type="NCBI Taxonomy" id="11676"/>
    <lineage>
        <taxon>Viruses</taxon>
        <taxon>Riboviria</taxon>
        <taxon>Pararnavirae</taxon>
        <taxon>Artverviricota</taxon>
        <taxon>Revtraviricetes</taxon>
        <taxon>Ortervirales</taxon>
        <taxon>Retroviridae</taxon>
        <taxon>Orthoretrovirinae</taxon>
        <taxon>Lentivirus</taxon>
        <taxon>Lentivirus humimdef1</taxon>
    </lineage>
</organism>
<keyword evidence="25 32" id="KW-0472">Membrane</keyword>
<keyword evidence="31 32" id="KW-1160">Virus entry into host cell</keyword>
<keyword evidence="13 32" id="KW-0165">Cleavage on pair of basic residues</keyword>
<keyword evidence="29 32" id="KW-0899">Viral immunoevasion</keyword>
<evidence type="ECO:0000256" key="25">
    <source>
        <dbReference type="ARBA" id="ARBA00023136"/>
    </source>
</evidence>
<comment type="subcellular location">
    <subcellularLocation>
        <location evidence="3">Host cell membrane</location>
        <topology evidence="3">Peripheral membrane protein</topology>
    </subcellularLocation>
    <subcellularLocation>
        <location evidence="1">Host cell membrane</location>
        <topology evidence="1">Single-pass type I membrane protein</topology>
    </subcellularLocation>
    <subcellularLocation>
        <location evidence="2">Host endosome membrane</location>
        <topology evidence="2">Peripheral membrane protein</topology>
    </subcellularLocation>
    <subcellularLocation>
        <location evidence="5">Host endosome membrane</location>
        <topology evidence="5">Single-pass type I membrane protein</topology>
    </subcellularLocation>
    <subcellularLocation>
        <location evidence="6">Virion membrane</location>
        <topology evidence="6">Peripheral membrane protein</topology>
    </subcellularLocation>
    <subcellularLocation>
        <location evidence="4">Virion membrane</location>
        <topology evidence="4">Single-pass type I membrane protein</topology>
    </subcellularLocation>
</comment>
<evidence type="ECO:0000256" key="26">
    <source>
        <dbReference type="ARBA" id="ARBA00023139"/>
    </source>
</evidence>
<feature type="disulfide bond" evidence="32">
    <location>
        <begin position="53"/>
        <end position="73"/>
    </location>
</feature>
<dbReference type="Gene3D" id="1.20.5.490">
    <property type="entry name" value="Single helix bin"/>
    <property type="match status" value="1"/>
</dbReference>
<evidence type="ECO:0000256" key="13">
    <source>
        <dbReference type="ARBA" id="ARBA00022685"/>
    </source>
</evidence>
<dbReference type="Gene3D" id="1.10.287.210">
    <property type="match status" value="1"/>
</dbReference>
<feature type="region of interest" description="Immunosuppression" evidence="32">
    <location>
        <begin position="565"/>
        <end position="583"/>
    </location>
</feature>
<dbReference type="Pfam" id="PF00517">
    <property type="entry name" value="GP41"/>
    <property type="match status" value="1"/>
</dbReference>
<evidence type="ECO:0000256" key="1">
    <source>
        <dbReference type="ARBA" id="ARBA00004402"/>
    </source>
</evidence>
<keyword evidence="12 32" id="KW-1162">Viral penetration into host cytoplasm</keyword>
<keyword evidence="10 32" id="KW-1165">Clathrin-mediated endocytosis of virus by host</keyword>
<evidence type="ECO:0000256" key="23">
    <source>
        <dbReference type="ARBA" id="ARBA00023046"/>
    </source>
</evidence>
<name>D0VLQ7_HV1</name>
<dbReference type="GO" id="GO:0055036">
    <property type="term" value="C:virion membrane"/>
    <property type="evidence" value="ECO:0007669"/>
    <property type="project" value="UniProtKB-SubCell"/>
</dbReference>
<comment type="caution">
    <text evidence="32 33">Lacks conserved residue(s) required for the propagation of feature annotation.</text>
</comment>
<evidence type="ECO:0000256" key="32">
    <source>
        <dbReference type="HAMAP-Rule" id="MF_04083"/>
    </source>
</evidence>
<feature type="lipid moiety-binding region" description="S-palmitoyl cysteine; by host" evidence="32">
    <location>
        <position position="755"/>
    </location>
</feature>
<dbReference type="GO" id="GO:0019062">
    <property type="term" value="P:virion attachment to host cell"/>
    <property type="evidence" value="ECO:0007669"/>
    <property type="project" value="UniProtKB-UniRule"/>
</dbReference>
<comment type="function">
    <text evidence="32">Surface protein gp120: Attaches the virus to the host lymphoid cell by binding to the primary receptor CD4. This interaction induces a structural rearrangement creating a high affinity binding site for a chemokine coreceptor like CXCR4 and/or CCR5. Acts as a ligand for CD209/DC-SIGN and CLEC4M/DC-SIGNR, which are respectively found on dendritic cells (DCs), and on endothelial cells of liver sinusoids and lymph node sinuses. These interactions allow capture of viral particles at mucosal surfaces by these cells and subsequent transmission to permissive cells. HIV subverts the migration properties of dendritic cells to gain access to CD4+ T-cells in lymph nodes. Virus transmission to permissive T-cells occurs either in trans (without DCs infection, through viral capture and transmission), or in cis (following DCs productive infection, through the usual CD4-gp120 interaction), thereby inducing a robust infection. In trans infection, bound virions remain infectious over days and it is proposed that they are not degraded, but protected in non-lysosomal acidic organelles within the DCs close to the cell membrane thus contributing to the viral infectious potential during DCs' migration from the periphery to the lymphoid tissues. On arrival at lymphoid tissues, intact virions recycle back to DCs' cell surface allowing virus transmission to CD4+ T-cells.</text>
</comment>
<comment type="PTM">
    <text evidence="32">Palmitoylation of the transmembrane protein and of Env polyprotein (prior to its proteolytic cleavage) is essential for their association with host cell membrane lipid rafts. Palmitoylation is therefore required for envelope trafficking to classical lipid rafts, but not for viral replication.</text>
</comment>
<comment type="miscellaneous">
    <text evidence="32">HIV-1 lineages are divided in three main groups, M (for Major), O (for Outlier), and N (for New, or Non-M, Non-O). The vast majority of strains found worldwide belong to the group M. Group O seems to be endemic to and largely confined to Cameroon and neighboring countries in West Central Africa, where these viruses represent a small minority of HIV-1 strains. The group N is represented by a limited number of isolates from Cameroonian persons. The group M is further subdivided in 9 clades or subtypes (A to D, F to H, J and K).</text>
</comment>
<dbReference type="GO" id="GO:0044175">
    <property type="term" value="C:host cell endosome membrane"/>
    <property type="evidence" value="ECO:0007669"/>
    <property type="project" value="UniProtKB-SubCell"/>
</dbReference>
<feature type="chain" id="PRO_5023311553" description="Envelope glycoprotein gp160" evidence="32">
    <location>
        <begin position="32"/>
        <end position="854"/>
    </location>
</feature>
<keyword evidence="11 32" id="KW-0945">Host-virus interaction</keyword>
<dbReference type="GO" id="GO:0039654">
    <property type="term" value="P:fusion of virus membrane with host endosome membrane"/>
    <property type="evidence" value="ECO:0007669"/>
    <property type="project" value="UniProtKB-UniRule"/>
</dbReference>
<reference evidence="36" key="1">
    <citation type="submission" date="2009-10" db="EMBL/GenBank/DDBJ databases">
        <title>Drug Resistance and Viral Tropism in HIV-1 in Subtype C-Infected Patients in KwaZulu-Natal, South Africa: Implications for Future Treatment Options.</title>
        <authorList>
            <person name="Singh A."/>
            <person name="Sunpath H."/>
            <person name="Page T."/>
            <person name="Padayachi N."/>
            <person name="Hiramen K."/>
            <person name="Murphy R."/>
            <person name="Coovadia H."/>
            <person name="Kuritzkes D."/>
            <person name="Ndung'u T."/>
        </authorList>
    </citation>
    <scope>NUCLEOTIDE SEQUENCE</scope>
</reference>
<evidence type="ECO:0000313" key="36">
    <source>
        <dbReference type="EMBL" id="ACY35611.1"/>
    </source>
</evidence>
<evidence type="ECO:0000256" key="5">
    <source>
        <dbReference type="ARBA" id="ARBA00004578"/>
    </source>
</evidence>
<evidence type="ECO:0000256" key="33">
    <source>
        <dbReference type="RuleBase" id="RU363095"/>
    </source>
</evidence>
<evidence type="ECO:0000256" key="24">
    <source>
        <dbReference type="ARBA" id="ARBA00023054"/>
    </source>
</evidence>
<feature type="region of interest" description="CD4-binding loop" evidence="32">
    <location>
        <begin position="367"/>
        <end position="377"/>
    </location>
</feature>
<evidence type="ECO:0000256" key="6">
    <source>
        <dbReference type="ARBA" id="ARBA00004650"/>
    </source>
</evidence>
<keyword evidence="20 32" id="KW-0261">Viral envelope protein</keyword>
<comment type="PTM">
    <text evidence="32">Highly glycosylated by host. The high number of glycan on the protein is reffered to as 'glycan shield' because it contributes to hide protein sequence from adaptive immune system.</text>
</comment>
<gene>
    <name evidence="32 36" type="primary">env</name>
</gene>
<evidence type="ECO:0000256" key="11">
    <source>
        <dbReference type="ARBA" id="ARBA00022581"/>
    </source>
</evidence>
<keyword evidence="17 32" id="KW-1161">Viral attachment to host cell</keyword>
<comment type="subcellular location">
    <molecule>Transmembrane protein gp41</molecule>
    <subcellularLocation>
        <location evidence="32">Virion membrane</location>
        <topology evidence="32">Single-pass type I membrane protein</topology>
    </subcellularLocation>
    <subcellularLocation>
        <location evidence="32">Host cell membrane</location>
        <topology evidence="32">Single-pass type I membrane protein</topology>
    </subcellularLocation>
    <subcellularLocation>
        <location evidence="32">Host endosome membrane</location>
        <topology evidence="32">Single-pass type I membrane protein</topology>
    </subcellularLocation>
    <text evidence="32">It is probably concentrated at the site of budding and incorporated into the virions possibly by contacts between the cytoplasmic tail of Env and the N-terminus of Gag.</text>
</comment>
<keyword evidence="26 32" id="KW-0564">Palmitate</keyword>
<organismHost>
    <name type="scientific">Homo sapiens</name>
    <name type="common">Human</name>
    <dbReference type="NCBI Taxonomy" id="9606"/>
</organismHost>
<dbReference type="SUPFAM" id="SSF56502">
    <property type="entry name" value="gp120 core"/>
    <property type="match status" value="2"/>
</dbReference>
<evidence type="ECO:0000256" key="19">
    <source>
        <dbReference type="ARBA" id="ARBA00022870"/>
    </source>
</evidence>
<keyword evidence="28 32" id="KW-0325">Glycoprotein</keyword>
<dbReference type="GO" id="GO:0020002">
    <property type="term" value="C:host cell plasma membrane"/>
    <property type="evidence" value="ECO:0007669"/>
    <property type="project" value="UniProtKB-SubCell"/>
</dbReference>
<keyword evidence="24 32" id="KW-0175">Coiled coil</keyword>
<comment type="domain">
    <text evidence="32">Some of the most genetically diverse regions of the viral genome are present in Env. They are called variable regions 1 through 5 (V1 through V5). Coreceptor usage of gp120 is determined mainly by the primary structure of the third variable region (V3) in the outer domain of gp120. The sequence of V3 determines which coreceptor, CCR5 and/or CXCR4 (corresponding to R5/macrophage, X4/T cell and R5X4/T cell and macrophage tropism), is used to trigger the fusion potential of the Env complex, and hence which cells the virus can infect. Binding to CCR5 involves a region adjacent in addition to V3.</text>
</comment>
<keyword evidence="15 32" id="KW-0053">Apoptosis</keyword>
<accession>D0VLQ7</accession>
<dbReference type="Gene3D" id="2.170.40.20">
    <property type="entry name" value="Human immunodeficiency virus 1, Gp160, envelope glycoprotein"/>
    <property type="match status" value="2"/>
</dbReference>
<evidence type="ECO:0000256" key="15">
    <source>
        <dbReference type="ARBA" id="ARBA00022703"/>
    </source>
</evidence>
<dbReference type="SUPFAM" id="SSF58069">
    <property type="entry name" value="Virus ectodomain"/>
    <property type="match status" value="1"/>
</dbReference>
<evidence type="ECO:0000256" key="16">
    <source>
        <dbReference type="ARBA" id="ARBA00022729"/>
    </source>
</evidence>
<feature type="chain" id="PRO_5023311554" description="Transmembrane protein gp41" evidence="32">
    <location>
        <begin position="503"/>
        <end position="854"/>
    </location>
</feature>
<dbReference type="GO" id="GO:0019064">
    <property type="term" value="P:fusion of virus membrane with host plasma membrane"/>
    <property type="evidence" value="ECO:0007669"/>
    <property type="project" value="UniProtKB-UniRule"/>
</dbReference>
<evidence type="ECO:0000256" key="21">
    <source>
        <dbReference type="ARBA" id="ARBA00022890"/>
    </source>
</evidence>
<dbReference type="EMBL" id="GU080162">
    <property type="protein sequence ID" value="ACY35611.1"/>
    <property type="molecule type" value="Genomic_DNA"/>
</dbReference>